<dbReference type="GO" id="GO:0003700">
    <property type="term" value="F:DNA-binding transcription factor activity"/>
    <property type="evidence" value="ECO:0007669"/>
    <property type="project" value="InterPro"/>
</dbReference>
<proteinExistence type="predicted"/>
<dbReference type="Proteomes" id="UP000799428">
    <property type="component" value="Unassembled WGS sequence"/>
</dbReference>
<feature type="coiled-coil region" evidence="1">
    <location>
        <begin position="392"/>
        <end position="423"/>
    </location>
</feature>
<dbReference type="OrthoDB" id="5419235at2759"/>
<protein>
    <recommendedName>
        <fullName evidence="5">BZIP domain-containing protein</fullName>
    </recommendedName>
</protein>
<evidence type="ECO:0008006" key="5">
    <source>
        <dbReference type="Google" id="ProtNLM"/>
    </source>
</evidence>
<sequence length="431" mass="47017">MYCNVRANLYQNGQNCAKKTAPLEEGAERDFVGRVARELKRLGYRQDSPNSSSLPTTTTTFDFTSLTTASPQSSWLPSPAPHASRQLLLNQPSTDYAPLQTDFVLYDQPAQVIQRPRRAPSAPQLQPSFNLGQHLYANSAPSSTTGFQQPQLQHKQHQQRPPVPLFSSSSSNPSHQLHVPGMADLNSNNSFDSNMGSGINQHIHSCSSDMSPWQVSVSPFTSINDSWASGSTQTVSPKDIFNNAFGSAPPSTSFTNLTSPDMGESPCLDGYEQSPGLFAHDVAMGFDDWYSLFPSDESKKRSLTEVDVEAAPVAPALERTVSSTSMARSSSSSTNSPLVLDSSHLHKSFVSGSPALNACITKPRRRKGPLPPITIDEKDKSAAKRARNTLAARDSRARKAELIRKLELHTKELEAEVEKWKSIAIAQGYNG</sequence>
<dbReference type="SUPFAM" id="SSF57959">
    <property type="entry name" value="Leucine zipper domain"/>
    <property type="match status" value="1"/>
</dbReference>
<reference evidence="3" key="1">
    <citation type="journal article" date="2020" name="Stud. Mycol.">
        <title>101 Dothideomycetes genomes: a test case for predicting lifestyles and emergence of pathogens.</title>
        <authorList>
            <person name="Haridas S."/>
            <person name="Albert R."/>
            <person name="Binder M."/>
            <person name="Bloem J."/>
            <person name="Labutti K."/>
            <person name="Salamov A."/>
            <person name="Andreopoulos B."/>
            <person name="Baker S."/>
            <person name="Barry K."/>
            <person name="Bills G."/>
            <person name="Bluhm B."/>
            <person name="Cannon C."/>
            <person name="Castanera R."/>
            <person name="Culley D."/>
            <person name="Daum C."/>
            <person name="Ezra D."/>
            <person name="Gonzalez J."/>
            <person name="Henrissat B."/>
            <person name="Kuo A."/>
            <person name="Liang C."/>
            <person name="Lipzen A."/>
            <person name="Lutzoni F."/>
            <person name="Magnuson J."/>
            <person name="Mondo S."/>
            <person name="Nolan M."/>
            <person name="Ohm R."/>
            <person name="Pangilinan J."/>
            <person name="Park H.-J."/>
            <person name="Ramirez L."/>
            <person name="Alfaro M."/>
            <person name="Sun H."/>
            <person name="Tritt A."/>
            <person name="Yoshinaga Y."/>
            <person name="Zwiers L.-H."/>
            <person name="Turgeon B."/>
            <person name="Goodwin S."/>
            <person name="Spatafora J."/>
            <person name="Crous P."/>
            <person name="Grigoriev I."/>
        </authorList>
    </citation>
    <scope>NUCLEOTIDE SEQUENCE</scope>
    <source>
        <strain evidence="3">CBS 279.74</strain>
    </source>
</reference>
<keyword evidence="1" id="KW-0175">Coiled coil</keyword>
<dbReference type="AlphaFoldDB" id="A0A6G1K1B5"/>
<evidence type="ECO:0000256" key="1">
    <source>
        <dbReference type="SAM" id="Coils"/>
    </source>
</evidence>
<keyword evidence="4" id="KW-1185">Reference proteome</keyword>
<feature type="region of interest" description="Disordered" evidence="2">
    <location>
        <begin position="319"/>
        <end position="338"/>
    </location>
</feature>
<organism evidence="3 4">
    <name type="scientific">Pleomassaria siparia CBS 279.74</name>
    <dbReference type="NCBI Taxonomy" id="1314801"/>
    <lineage>
        <taxon>Eukaryota</taxon>
        <taxon>Fungi</taxon>
        <taxon>Dikarya</taxon>
        <taxon>Ascomycota</taxon>
        <taxon>Pezizomycotina</taxon>
        <taxon>Dothideomycetes</taxon>
        <taxon>Pleosporomycetidae</taxon>
        <taxon>Pleosporales</taxon>
        <taxon>Pleomassariaceae</taxon>
        <taxon>Pleomassaria</taxon>
    </lineage>
</organism>
<evidence type="ECO:0000313" key="3">
    <source>
        <dbReference type="EMBL" id="KAF2706644.1"/>
    </source>
</evidence>
<dbReference type="CDD" id="cd12193">
    <property type="entry name" value="bZIP_GCN4"/>
    <property type="match status" value="1"/>
</dbReference>
<dbReference type="Gene3D" id="3.30.160.60">
    <property type="entry name" value="Classic Zinc Finger"/>
    <property type="match status" value="1"/>
</dbReference>
<evidence type="ECO:0000256" key="2">
    <source>
        <dbReference type="SAM" id="MobiDB-lite"/>
    </source>
</evidence>
<feature type="compositionally biased region" description="Low complexity" evidence="2">
    <location>
        <begin position="165"/>
        <end position="174"/>
    </location>
</feature>
<feature type="region of interest" description="Disordered" evidence="2">
    <location>
        <begin position="135"/>
        <end position="175"/>
    </location>
</feature>
<dbReference type="InterPro" id="IPR046347">
    <property type="entry name" value="bZIP_sf"/>
</dbReference>
<feature type="region of interest" description="Disordered" evidence="2">
    <location>
        <begin position="361"/>
        <end position="383"/>
    </location>
</feature>
<evidence type="ECO:0000313" key="4">
    <source>
        <dbReference type="Proteomes" id="UP000799428"/>
    </source>
</evidence>
<dbReference type="EMBL" id="MU005775">
    <property type="protein sequence ID" value="KAF2706644.1"/>
    <property type="molecule type" value="Genomic_DNA"/>
</dbReference>
<name>A0A6G1K1B5_9PLEO</name>
<gene>
    <name evidence="3" type="ORF">K504DRAFT_512758</name>
</gene>
<accession>A0A6G1K1B5</accession>